<protein>
    <submittedName>
        <fullName evidence="1">Uncharacterized protein</fullName>
    </submittedName>
</protein>
<name>A0ABD1ILX6_SALDI</name>
<reference evidence="1 2" key="1">
    <citation type="submission" date="2024-06" db="EMBL/GenBank/DDBJ databases">
        <title>A chromosome level genome sequence of Diviner's sage (Salvia divinorum).</title>
        <authorList>
            <person name="Ford S.A."/>
            <person name="Ro D.-K."/>
            <person name="Ness R.W."/>
            <person name="Phillips M.A."/>
        </authorList>
    </citation>
    <scope>NUCLEOTIDE SEQUENCE [LARGE SCALE GENOMIC DNA]</scope>
    <source>
        <strain evidence="1">SAF-2024a</strain>
        <tissue evidence="1">Leaf</tissue>
    </source>
</reference>
<evidence type="ECO:0000313" key="2">
    <source>
        <dbReference type="Proteomes" id="UP001567538"/>
    </source>
</evidence>
<dbReference type="Proteomes" id="UP001567538">
    <property type="component" value="Unassembled WGS sequence"/>
</dbReference>
<keyword evidence="2" id="KW-1185">Reference proteome</keyword>
<organism evidence="1 2">
    <name type="scientific">Salvia divinorum</name>
    <name type="common">Maria pastora</name>
    <name type="synonym">Diviner's sage</name>
    <dbReference type="NCBI Taxonomy" id="28513"/>
    <lineage>
        <taxon>Eukaryota</taxon>
        <taxon>Viridiplantae</taxon>
        <taxon>Streptophyta</taxon>
        <taxon>Embryophyta</taxon>
        <taxon>Tracheophyta</taxon>
        <taxon>Spermatophyta</taxon>
        <taxon>Magnoliopsida</taxon>
        <taxon>eudicotyledons</taxon>
        <taxon>Gunneridae</taxon>
        <taxon>Pentapetalae</taxon>
        <taxon>asterids</taxon>
        <taxon>lamiids</taxon>
        <taxon>Lamiales</taxon>
        <taxon>Lamiaceae</taxon>
        <taxon>Nepetoideae</taxon>
        <taxon>Mentheae</taxon>
        <taxon>Salviinae</taxon>
        <taxon>Salvia</taxon>
        <taxon>Salvia subgen. Calosphace</taxon>
    </lineage>
</organism>
<evidence type="ECO:0000313" key="1">
    <source>
        <dbReference type="EMBL" id="KAL1569707.1"/>
    </source>
</evidence>
<dbReference type="PANTHER" id="PTHR34996">
    <property type="entry name" value="OS06G0327400 PROTEIN"/>
    <property type="match status" value="1"/>
</dbReference>
<proteinExistence type="predicted"/>
<dbReference type="PANTHER" id="PTHR34996:SF3">
    <property type="entry name" value="OS06G0327400 PROTEIN"/>
    <property type="match status" value="1"/>
</dbReference>
<gene>
    <name evidence="1" type="ORF">AAHA92_01151</name>
</gene>
<dbReference type="EMBL" id="JBEAFC010000001">
    <property type="protein sequence ID" value="KAL1569707.1"/>
    <property type="molecule type" value="Genomic_DNA"/>
</dbReference>
<accession>A0ABD1ILX6</accession>
<dbReference type="AlphaFoldDB" id="A0ABD1ILX6"/>
<sequence length="140" mass="16333">MSDHQNSRKNYDKMMSKRCCGIKGLRLNSRRFSVQRLRTNFLSIVRVFNKWKNSYNKCLRLLRRNLVRRRRNKPGSTGTERVSGCRFSSSSAAAYTVVRTMNHSNSFCSEAIADCLEFIKRNSISIDDDRNPMLELTKID</sequence>
<comment type="caution">
    <text evidence="1">The sequence shown here is derived from an EMBL/GenBank/DDBJ whole genome shotgun (WGS) entry which is preliminary data.</text>
</comment>